<dbReference type="EMBL" id="AE017308">
    <property type="protein sequence ID" value="AAT27528.1"/>
    <property type="molecule type" value="Genomic_DNA"/>
</dbReference>
<feature type="transmembrane region" description="Helical" evidence="6">
    <location>
        <begin position="198"/>
        <end position="221"/>
    </location>
</feature>
<feature type="transmembrane region" description="Helical" evidence="6">
    <location>
        <begin position="391"/>
        <end position="417"/>
    </location>
</feature>
<protein>
    <submittedName>
        <fullName evidence="8">Unspecified transport or permease protein</fullName>
    </submittedName>
</protein>
<dbReference type="InterPro" id="IPR020846">
    <property type="entry name" value="MFS_dom"/>
</dbReference>
<feature type="transmembrane region" description="Helical" evidence="6">
    <location>
        <begin position="423"/>
        <end position="447"/>
    </location>
</feature>
<feature type="transmembrane region" description="Helical" evidence="6">
    <location>
        <begin position="358"/>
        <end position="379"/>
    </location>
</feature>
<dbReference type="InterPro" id="IPR036259">
    <property type="entry name" value="MFS_trans_sf"/>
</dbReference>
<feature type="transmembrane region" description="Helical" evidence="6">
    <location>
        <begin position="170"/>
        <end position="192"/>
    </location>
</feature>
<evidence type="ECO:0000256" key="2">
    <source>
        <dbReference type="ARBA" id="ARBA00022475"/>
    </source>
</evidence>
<dbReference type="InterPro" id="IPR054938">
    <property type="entry name" value="Hexose_phos_transporter"/>
</dbReference>
<dbReference type="SUPFAM" id="SSF103473">
    <property type="entry name" value="MFS general substrate transporter"/>
    <property type="match status" value="1"/>
</dbReference>
<dbReference type="Pfam" id="PF07672">
    <property type="entry name" value="MFS_Mycoplasma"/>
    <property type="match status" value="1"/>
</dbReference>
<dbReference type="eggNOG" id="COG2814">
    <property type="taxonomic scope" value="Bacteria"/>
</dbReference>
<evidence type="ECO:0000256" key="3">
    <source>
        <dbReference type="ARBA" id="ARBA00022692"/>
    </source>
</evidence>
<dbReference type="Proteomes" id="UP000009072">
    <property type="component" value="Chromosome"/>
</dbReference>
<evidence type="ECO:0000313" key="8">
    <source>
        <dbReference type="EMBL" id="AAT27528.1"/>
    </source>
</evidence>
<evidence type="ECO:0000256" key="4">
    <source>
        <dbReference type="ARBA" id="ARBA00022989"/>
    </source>
</evidence>
<accession>Q6KIP8</accession>
<feature type="transmembrane region" description="Helical" evidence="6">
    <location>
        <begin position="81"/>
        <end position="102"/>
    </location>
</feature>
<feature type="transmembrane region" description="Helical" evidence="6">
    <location>
        <begin position="255"/>
        <end position="276"/>
    </location>
</feature>
<feature type="transmembrane region" description="Helical" evidence="6">
    <location>
        <begin position="109"/>
        <end position="130"/>
    </location>
</feature>
<dbReference type="GO" id="GO:0022857">
    <property type="term" value="F:transmembrane transporter activity"/>
    <property type="evidence" value="ECO:0007669"/>
    <property type="project" value="InterPro"/>
</dbReference>
<dbReference type="HOGENOM" id="CLU_033053_0_0_14"/>
<evidence type="ECO:0000256" key="1">
    <source>
        <dbReference type="ARBA" id="ARBA00004651"/>
    </source>
</evidence>
<dbReference type="STRING" id="267748.MMOB0420"/>
<keyword evidence="4 6" id="KW-1133">Transmembrane helix</keyword>
<dbReference type="GO" id="GO:0005886">
    <property type="term" value="C:plasma membrane"/>
    <property type="evidence" value="ECO:0007669"/>
    <property type="project" value="UniProtKB-SubCell"/>
</dbReference>
<feature type="domain" description="Major facilitator superfamily (MFS) profile" evidence="7">
    <location>
        <begin position="34"/>
        <end position="455"/>
    </location>
</feature>
<keyword evidence="2" id="KW-1003">Cell membrane</keyword>
<keyword evidence="9" id="KW-1185">Reference proteome</keyword>
<keyword evidence="5 6" id="KW-0472">Membrane</keyword>
<reference evidence="8 9" key="1">
    <citation type="journal article" date="2004" name="Genome Res.">
        <title>The complete genome and proteome of Mycoplasma mobile.</title>
        <authorList>
            <person name="Jaffe J.D."/>
            <person name="Stange-Thomann N."/>
            <person name="Smith C."/>
            <person name="DeCaprio D."/>
            <person name="Fisher S."/>
            <person name="Butler J."/>
            <person name="Calvo S."/>
            <person name="Elkins T."/>
            <person name="FitzGerald M.G."/>
            <person name="Hafez N."/>
            <person name="Kodira C.D."/>
            <person name="Major J."/>
            <person name="Wang S."/>
            <person name="Wilkinson J."/>
            <person name="Nicol R."/>
            <person name="Nusbaum C."/>
            <person name="Birren B."/>
            <person name="Berg H.C."/>
            <person name="Church G.M."/>
        </authorList>
    </citation>
    <scope>NUCLEOTIDE SEQUENCE [LARGE SCALE GENOMIC DNA]</scope>
    <source>
        <strain evidence="9">ATCC 43663 / 163K / NCTC 11711</strain>
    </source>
</reference>
<dbReference type="OrthoDB" id="399989at2"/>
<dbReference type="Gene3D" id="1.20.1250.20">
    <property type="entry name" value="MFS general substrate transporter like domains"/>
    <property type="match status" value="1"/>
</dbReference>
<dbReference type="NCBIfam" id="NF043062">
    <property type="entry name" value="MMSYN1_0881"/>
    <property type="match status" value="1"/>
</dbReference>
<feature type="transmembrane region" description="Helical" evidence="6">
    <location>
        <begin position="136"/>
        <end position="158"/>
    </location>
</feature>
<feature type="transmembrane region" description="Helical" evidence="6">
    <location>
        <begin position="331"/>
        <end position="352"/>
    </location>
</feature>
<feature type="transmembrane region" description="Helical" evidence="6">
    <location>
        <begin position="32"/>
        <end position="52"/>
    </location>
</feature>
<dbReference type="RefSeq" id="WP_011264562.1">
    <property type="nucleotide sequence ID" value="NC_006908.1"/>
</dbReference>
<evidence type="ECO:0000256" key="5">
    <source>
        <dbReference type="ARBA" id="ARBA00023136"/>
    </source>
</evidence>
<comment type="subcellular location">
    <subcellularLocation>
        <location evidence="1">Cell membrane</location>
        <topology evidence="1">Multi-pass membrane protein</topology>
    </subcellularLocation>
</comment>
<dbReference type="PROSITE" id="PS50850">
    <property type="entry name" value="MFS"/>
    <property type="match status" value="1"/>
</dbReference>
<keyword evidence="3 6" id="KW-0812">Transmembrane</keyword>
<gene>
    <name evidence="8" type="ordered locus">MMOB0420</name>
</gene>
<organism evidence="8 9">
    <name type="scientific">Mycoplasma mobile (strain ATCC 43663 / 163K / NCTC 11711)</name>
    <name type="common">Mesomycoplasma mobile</name>
    <dbReference type="NCBI Taxonomy" id="267748"/>
    <lineage>
        <taxon>Bacteria</taxon>
        <taxon>Bacillati</taxon>
        <taxon>Mycoplasmatota</taxon>
        <taxon>Mycoplasmoidales</taxon>
        <taxon>Metamycoplasmataceae</taxon>
        <taxon>Mesomycoplasma</taxon>
    </lineage>
</organism>
<sequence length="469" mass="51465">MSTFQIFRKSAKVDEKTKIQNKPSGLSFKQGILMWGILLAGYILFVVNWLLLGNLGGTIGNPGWVSHFFGTTAPNTVVTEAINFTITFMRGVGSLIVGWLIVKLTHKWAVVISLVFVLLAVPAALMPAGIGGYIGFIIFRMLLAIGGTTLIIYVQPVLAKSMTQKQKGIFSIISPFGFNVGTIIATIPFLFIANQLRIDWQIVAGSAAATAIIPLILYILFGKNFDTASQTKLNSTDEVSLPSSSLKILKEKQTWVWVVVYGAWLVVAVIPLFPIFRTALTSLSNASGLGLSTNEILFSHNIMQILYVAGIFLAPLTIGRWNFSNARRKPFVVFIGSMILVAMACMLLGWAYGSIATFYVFAFLAGWFTWSIQGVILNNPHERKGNTPKRIGVLFSFIWGFGYFFFTIANIILAIIVPVGASLGFQIGMLAAFFVISALFPIGFLFVKETKVGGKLIPDGLKFWRKAKR</sequence>
<dbReference type="AlphaFoldDB" id="Q6KIP8"/>
<evidence type="ECO:0000259" key="7">
    <source>
        <dbReference type="PROSITE" id="PS50850"/>
    </source>
</evidence>
<evidence type="ECO:0000256" key="6">
    <source>
        <dbReference type="SAM" id="Phobius"/>
    </source>
</evidence>
<dbReference type="InterPro" id="IPR011699">
    <property type="entry name" value="MFS_Mycoplasma"/>
</dbReference>
<feature type="transmembrane region" description="Helical" evidence="6">
    <location>
        <begin position="296"/>
        <end position="319"/>
    </location>
</feature>
<proteinExistence type="predicted"/>
<evidence type="ECO:0000313" key="9">
    <source>
        <dbReference type="Proteomes" id="UP000009072"/>
    </source>
</evidence>
<name>Q6KIP8_MYCM1</name>
<dbReference type="KEGG" id="mmo:MMOB0420"/>